<dbReference type="PANTHER" id="PTHR21256:SF2">
    <property type="entry name" value="HISTIDINE BIOSYNTHESIS TRIFUNCTIONAL PROTEIN"/>
    <property type="match status" value="1"/>
</dbReference>
<dbReference type="PANTHER" id="PTHR21256">
    <property type="entry name" value="HISTIDINOL DEHYDROGENASE HDH"/>
    <property type="match status" value="1"/>
</dbReference>
<accession>A0A645FNZ7</accession>
<dbReference type="SUPFAM" id="SSF53720">
    <property type="entry name" value="ALDH-like"/>
    <property type="match status" value="1"/>
</dbReference>
<name>A0A645FNZ7_9ZZZZ</name>
<dbReference type="GO" id="GO:0005829">
    <property type="term" value="C:cytosol"/>
    <property type="evidence" value="ECO:0007669"/>
    <property type="project" value="TreeGrafter"/>
</dbReference>
<reference evidence="2" key="1">
    <citation type="submission" date="2019-08" db="EMBL/GenBank/DDBJ databases">
        <authorList>
            <person name="Kucharzyk K."/>
            <person name="Murdoch R.W."/>
            <person name="Higgins S."/>
            <person name="Loffler F."/>
        </authorList>
    </citation>
    <scope>NUCLEOTIDE SEQUENCE</scope>
</reference>
<dbReference type="AlphaFoldDB" id="A0A645FNZ7"/>
<dbReference type="Pfam" id="PF00815">
    <property type="entry name" value="Histidinol_dh"/>
    <property type="match status" value="1"/>
</dbReference>
<comment type="caution">
    <text evidence="2">The sequence shown here is derived from an EMBL/GenBank/DDBJ whole genome shotgun (WGS) entry which is preliminary data.</text>
</comment>
<protein>
    <submittedName>
        <fullName evidence="2">Histidinol dehydrogenase</fullName>
        <ecNumber evidence="2">1.1.1.23</ecNumber>
    </submittedName>
</protein>
<proteinExistence type="predicted"/>
<evidence type="ECO:0000313" key="2">
    <source>
        <dbReference type="EMBL" id="MPN16151.1"/>
    </source>
</evidence>
<dbReference type="Gene3D" id="3.40.50.1980">
    <property type="entry name" value="Nitrogenase molybdenum iron protein domain"/>
    <property type="match status" value="1"/>
</dbReference>
<keyword evidence="1 2" id="KW-0560">Oxidoreductase</keyword>
<dbReference type="GO" id="GO:0004399">
    <property type="term" value="F:histidinol dehydrogenase activity"/>
    <property type="evidence" value="ECO:0007669"/>
    <property type="project" value="UniProtKB-EC"/>
</dbReference>
<dbReference type="InterPro" id="IPR016161">
    <property type="entry name" value="Ald_DH/histidinol_DH"/>
</dbReference>
<dbReference type="GO" id="GO:0051287">
    <property type="term" value="F:NAD binding"/>
    <property type="evidence" value="ECO:0007669"/>
    <property type="project" value="InterPro"/>
</dbReference>
<evidence type="ECO:0000256" key="1">
    <source>
        <dbReference type="ARBA" id="ARBA00023002"/>
    </source>
</evidence>
<dbReference type="InterPro" id="IPR012131">
    <property type="entry name" value="Hstdl_DH"/>
</dbReference>
<dbReference type="GO" id="GO:0046872">
    <property type="term" value="F:metal ion binding"/>
    <property type="evidence" value="ECO:0007669"/>
    <property type="project" value="InterPro"/>
</dbReference>
<sequence length="92" mass="9689">MNLCTAYGAAFVGNMSPVPFGDYIGGTNHTLPTQGRARFSGGLWTGTFLRPLTSLTLNSIGASSLSEDGITLAETEGLKAHSLSMALRRNKL</sequence>
<gene>
    <name evidence="2" type="primary">hisD_28</name>
    <name evidence="2" type="ORF">SDC9_163489</name>
</gene>
<dbReference type="EMBL" id="VSSQ01063066">
    <property type="protein sequence ID" value="MPN16151.1"/>
    <property type="molecule type" value="Genomic_DNA"/>
</dbReference>
<dbReference type="EC" id="1.1.1.23" evidence="2"/>
<dbReference type="Gene3D" id="1.20.5.1300">
    <property type="match status" value="1"/>
</dbReference>
<dbReference type="GO" id="GO:0000105">
    <property type="term" value="P:L-histidine biosynthetic process"/>
    <property type="evidence" value="ECO:0007669"/>
    <property type="project" value="TreeGrafter"/>
</dbReference>
<organism evidence="2">
    <name type="scientific">bioreactor metagenome</name>
    <dbReference type="NCBI Taxonomy" id="1076179"/>
    <lineage>
        <taxon>unclassified sequences</taxon>
        <taxon>metagenomes</taxon>
        <taxon>ecological metagenomes</taxon>
    </lineage>
</organism>